<dbReference type="EMBL" id="JBGNUJ010000010">
    <property type="protein sequence ID" value="KAL3954817.1"/>
    <property type="molecule type" value="Genomic_DNA"/>
</dbReference>
<organism evidence="1 2">
    <name type="scientific">Purpureocillium lilacinum</name>
    <name type="common">Paecilomyces lilacinus</name>
    <dbReference type="NCBI Taxonomy" id="33203"/>
    <lineage>
        <taxon>Eukaryota</taxon>
        <taxon>Fungi</taxon>
        <taxon>Dikarya</taxon>
        <taxon>Ascomycota</taxon>
        <taxon>Pezizomycotina</taxon>
        <taxon>Sordariomycetes</taxon>
        <taxon>Hypocreomycetidae</taxon>
        <taxon>Hypocreales</taxon>
        <taxon>Ophiocordycipitaceae</taxon>
        <taxon>Purpureocillium</taxon>
    </lineage>
</organism>
<evidence type="ECO:0000313" key="2">
    <source>
        <dbReference type="Proteomes" id="UP001638806"/>
    </source>
</evidence>
<gene>
    <name evidence="1" type="ORF">ACCO45_010380</name>
</gene>
<keyword evidence="2" id="KW-1185">Reference proteome</keyword>
<name>A0ACC4DEM6_PURLI</name>
<protein>
    <submittedName>
        <fullName evidence="1">Uncharacterized protein</fullName>
    </submittedName>
</protein>
<proteinExistence type="predicted"/>
<dbReference type="Proteomes" id="UP001638806">
    <property type="component" value="Unassembled WGS sequence"/>
</dbReference>
<evidence type="ECO:0000313" key="1">
    <source>
        <dbReference type="EMBL" id="KAL3954817.1"/>
    </source>
</evidence>
<sequence length="350" mass="36516">MLSPAGPKWVLAFGRAEMRQVLTPRSPCPPTTSGGKAALITGGGSGLSQSINLLQSPHAQHPADPSTLHPGINLAFAQLLLESGCSVIIGDLALQPEAQALVDKYTPPPPPPAPPSSLSTSDPSLDSTSSSDPSSSSSPRALFHRTDRHQPGLALARRRRREPGAFAALGVNLVAPMRLAQLALAHWTRSGMITAGGGGAGGGNPSFIAVSSIAGHTASPTYPFYFASKHGLHGFIRSMGMLRDAVGVRFGAVAPGAVKTRIFDADPSKAALSAGTVSWIPAPDVAAAMLRPRRRPGPRRRHHPRGPPLGLPRRALFNADPPEALDQMLPALRGEVRLLAERLASGEFAV</sequence>
<comment type="caution">
    <text evidence="1">The sequence shown here is derived from an EMBL/GenBank/DDBJ whole genome shotgun (WGS) entry which is preliminary data.</text>
</comment>
<reference evidence="1" key="1">
    <citation type="submission" date="2024-12" db="EMBL/GenBank/DDBJ databases">
        <title>Comparative genomics and development of molecular markers within Purpureocillium lilacinum and among Purpureocillium species.</title>
        <authorList>
            <person name="Yeh Z.-Y."/>
            <person name="Ni N.-T."/>
            <person name="Lo P.-H."/>
            <person name="Mushyakhwo K."/>
            <person name="Lin C.-F."/>
            <person name="Nai Y.-S."/>
        </authorList>
    </citation>
    <scope>NUCLEOTIDE SEQUENCE</scope>
    <source>
        <strain evidence="1">NCHU-NPUST-175</strain>
    </source>
</reference>
<accession>A0ACC4DEM6</accession>